<evidence type="ECO:0000256" key="1">
    <source>
        <dbReference type="ARBA" id="ARBA00004651"/>
    </source>
</evidence>
<evidence type="ECO:0000256" key="8">
    <source>
        <dbReference type="ARBA" id="ARBA00023170"/>
    </source>
</evidence>
<comment type="caution">
    <text evidence="11">The sequence shown here is derived from an EMBL/GenBank/DDBJ whole genome shotgun (WGS) entry which is preliminary data.</text>
</comment>
<evidence type="ECO:0000313" key="11">
    <source>
        <dbReference type="EMBL" id="CAF4816312.1"/>
    </source>
</evidence>
<keyword evidence="9 10" id="KW-0807">Transducer</keyword>
<feature type="transmembrane region" description="Helical" evidence="10">
    <location>
        <begin position="294"/>
        <end position="315"/>
    </location>
</feature>
<keyword evidence="6 10" id="KW-1133">Transmembrane helix</keyword>
<proteinExistence type="inferred from homology"/>
<dbReference type="EMBL" id="CAJOBZ010000007">
    <property type="protein sequence ID" value="CAF4816312.1"/>
    <property type="molecule type" value="Genomic_DNA"/>
</dbReference>
<keyword evidence="8 10" id="KW-0675">Receptor</keyword>
<evidence type="ECO:0000256" key="2">
    <source>
        <dbReference type="ARBA" id="ARBA00022475"/>
    </source>
</evidence>
<gene>
    <name evidence="11" type="ORF">PMACD_LOCUS4346</name>
</gene>
<comment type="similarity">
    <text evidence="10">Belongs to the insect chemoreceptor superfamily. Heteromeric odorant receptor channel (TC 1.A.69) family.</text>
</comment>
<evidence type="ECO:0000256" key="10">
    <source>
        <dbReference type="RuleBase" id="RU351113"/>
    </source>
</evidence>
<evidence type="ECO:0000256" key="7">
    <source>
        <dbReference type="ARBA" id="ARBA00023136"/>
    </source>
</evidence>
<dbReference type="GO" id="GO:0004984">
    <property type="term" value="F:olfactory receptor activity"/>
    <property type="evidence" value="ECO:0007669"/>
    <property type="project" value="InterPro"/>
</dbReference>
<organism evidence="11 12">
    <name type="scientific">Pieris macdunnoughi</name>
    <dbReference type="NCBI Taxonomy" id="345717"/>
    <lineage>
        <taxon>Eukaryota</taxon>
        <taxon>Metazoa</taxon>
        <taxon>Ecdysozoa</taxon>
        <taxon>Arthropoda</taxon>
        <taxon>Hexapoda</taxon>
        <taxon>Insecta</taxon>
        <taxon>Pterygota</taxon>
        <taxon>Neoptera</taxon>
        <taxon>Endopterygota</taxon>
        <taxon>Lepidoptera</taxon>
        <taxon>Glossata</taxon>
        <taxon>Ditrysia</taxon>
        <taxon>Papilionoidea</taxon>
        <taxon>Pieridae</taxon>
        <taxon>Pierinae</taxon>
        <taxon>Pieris</taxon>
    </lineage>
</organism>
<comment type="caution">
    <text evidence="10">Lacks conserved residue(s) required for the propagation of feature annotation.</text>
</comment>
<evidence type="ECO:0000256" key="9">
    <source>
        <dbReference type="ARBA" id="ARBA00023224"/>
    </source>
</evidence>
<feature type="transmembrane region" description="Helical" evidence="10">
    <location>
        <begin position="185"/>
        <end position="208"/>
    </location>
</feature>
<evidence type="ECO:0000256" key="4">
    <source>
        <dbReference type="ARBA" id="ARBA00022692"/>
    </source>
</evidence>
<keyword evidence="3 10" id="KW-0716">Sensory transduction</keyword>
<keyword evidence="4 10" id="KW-0812">Transmembrane</keyword>
<keyword evidence="5 10" id="KW-0552">Olfaction</keyword>
<keyword evidence="12" id="KW-1185">Reference proteome</keyword>
<keyword evidence="7 10" id="KW-0472">Membrane</keyword>
<feature type="transmembrane region" description="Helical" evidence="10">
    <location>
        <begin position="128"/>
        <end position="146"/>
    </location>
</feature>
<evidence type="ECO:0000256" key="6">
    <source>
        <dbReference type="ARBA" id="ARBA00022989"/>
    </source>
</evidence>
<dbReference type="OrthoDB" id="7476568at2759"/>
<reference evidence="11" key="1">
    <citation type="submission" date="2021-02" db="EMBL/GenBank/DDBJ databases">
        <authorList>
            <person name="Steward A R."/>
        </authorList>
    </citation>
    <scope>NUCLEOTIDE SEQUENCE</scope>
</reference>
<evidence type="ECO:0000313" key="12">
    <source>
        <dbReference type="Proteomes" id="UP000663880"/>
    </source>
</evidence>
<dbReference type="InterPro" id="IPR004117">
    <property type="entry name" value="7tm6_olfct_rcpt"/>
</dbReference>
<accession>A0A821Q6S5</accession>
<dbReference type="Pfam" id="PF02949">
    <property type="entry name" value="7tm_6"/>
    <property type="match status" value="1"/>
</dbReference>
<feature type="transmembrane region" description="Helical" evidence="10">
    <location>
        <begin position="75"/>
        <end position="95"/>
    </location>
</feature>
<keyword evidence="2" id="KW-1003">Cell membrane</keyword>
<evidence type="ECO:0000256" key="3">
    <source>
        <dbReference type="ARBA" id="ARBA00022606"/>
    </source>
</evidence>
<sequence length="393" mass="45261">MSYYTKNKTSEFIAQLSRLQFMCGLTYVWVDNNKSRFFVYFNKVATILLYSFILSEIASLFTQTHLSEKQASDQILFVISHPVLMSYSLSCVYYGEDIKKLLFKLSVDLKGRYNDLEIENEMIRKAKLYSVLYVMTLSAALFFYAFDAVSQVIRTDGTFTTIIMAWPDVKEKGFLPDVVRVGAYLIWWIFMIRASAVYVFVITLTIVLSHQYKNLQSYFYNLEEVFITNNENRDEKEKEYESGLKIGIALHAETMWCVKECQRICSWVFSGQITINITVFCMLMLQMVNSERTLVNALATLSTSLSLLVSTGFFMCNAGDVTVEASILPTAIFFSGWHHCRGKSSIRVRKLITFAIAQSQKPITMRSFNVIELSYRSYVSIVKSSYSVFSILY</sequence>
<dbReference type="AlphaFoldDB" id="A0A821Q6S5"/>
<protein>
    <recommendedName>
        <fullName evidence="10">Odorant receptor</fullName>
    </recommendedName>
</protein>
<dbReference type="GO" id="GO:0005886">
    <property type="term" value="C:plasma membrane"/>
    <property type="evidence" value="ECO:0007669"/>
    <property type="project" value="UniProtKB-SubCell"/>
</dbReference>
<dbReference type="GO" id="GO:0005549">
    <property type="term" value="F:odorant binding"/>
    <property type="evidence" value="ECO:0007669"/>
    <property type="project" value="InterPro"/>
</dbReference>
<dbReference type="PANTHER" id="PTHR21137">
    <property type="entry name" value="ODORANT RECEPTOR"/>
    <property type="match status" value="1"/>
</dbReference>
<dbReference type="PANTHER" id="PTHR21137:SF35">
    <property type="entry name" value="ODORANT RECEPTOR 19A-RELATED"/>
    <property type="match status" value="1"/>
</dbReference>
<comment type="subcellular location">
    <subcellularLocation>
        <location evidence="1 10">Cell membrane</location>
        <topology evidence="1 10">Multi-pass membrane protein</topology>
    </subcellularLocation>
</comment>
<name>A0A821Q6S5_9NEOP</name>
<dbReference type="GO" id="GO:0007165">
    <property type="term" value="P:signal transduction"/>
    <property type="evidence" value="ECO:0007669"/>
    <property type="project" value="UniProtKB-KW"/>
</dbReference>
<evidence type="ECO:0000256" key="5">
    <source>
        <dbReference type="ARBA" id="ARBA00022725"/>
    </source>
</evidence>
<dbReference type="Proteomes" id="UP000663880">
    <property type="component" value="Unassembled WGS sequence"/>
</dbReference>
<feature type="transmembrane region" description="Helical" evidence="10">
    <location>
        <begin position="37"/>
        <end position="55"/>
    </location>
</feature>